<dbReference type="OrthoDB" id="1296036at2759"/>
<name>A0A484L4X4_9ASTE</name>
<dbReference type="AlphaFoldDB" id="A0A484L4X4"/>
<dbReference type="EMBL" id="OOIL02001012">
    <property type="protein sequence ID" value="VFQ71387.1"/>
    <property type="molecule type" value="Genomic_DNA"/>
</dbReference>
<dbReference type="Proteomes" id="UP000595140">
    <property type="component" value="Unassembled WGS sequence"/>
</dbReference>
<feature type="region of interest" description="Disordered" evidence="1">
    <location>
        <begin position="1"/>
        <end position="29"/>
    </location>
</feature>
<feature type="compositionally biased region" description="Basic and acidic residues" evidence="1">
    <location>
        <begin position="12"/>
        <end position="29"/>
    </location>
</feature>
<gene>
    <name evidence="2" type="ORF">CCAM_LOCUS13163</name>
</gene>
<organism evidence="2 3">
    <name type="scientific">Cuscuta campestris</name>
    <dbReference type="NCBI Taxonomy" id="132261"/>
    <lineage>
        <taxon>Eukaryota</taxon>
        <taxon>Viridiplantae</taxon>
        <taxon>Streptophyta</taxon>
        <taxon>Embryophyta</taxon>
        <taxon>Tracheophyta</taxon>
        <taxon>Spermatophyta</taxon>
        <taxon>Magnoliopsida</taxon>
        <taxon>eudicotyledons</taxon>
        <taxon>Gunneridae</taxon>
        <taxon>Pentapetalae</taxon>
        <taxon>asterids</taxon>
        <taxon>lamiids</taxon>
        <taxon>Solanales</taxon>
        <taxon>Convolvulaceae</taxon>
        <taxon>Cuscuteae</taxon>
        <taxon>Cuscuta</taxon>
        <taxon>Cuscuta subgen. Grammica</taxon>
        <taxon>Cuscuta sect. Cleistogrammica</taxon>
    </lineage>
</organism>
<dbReference type="PANTHER" id="PTHR33233:SF17">
    <property type="entry name" value="DUF4283 DOMAIN-CONTAINING PROTEIN"/>
    <property type="match status" value="1"/>
</dbReference>
<evidence type="ECO:0000313" key="3">
    <source>
        <dbReference type="Proteomes" id="UP000595140"/>
    </source>
</evidence>
<feature type="region of interest" description="Disordered" evidence="1">
    <location>
        <begin position="539"/>
        <end position="558"/>
    </location>
</feature>
<dbReference type="PANTHER" id="PTHR33233">
    <property type="entry name" value="ENDONUCLEASE/EXONUCLEASE/PHOSPHATASE"/>
    <property type="match status" value="1"/>
</dbReference>
<evidence type="ECO:0000313" key="2">
    <source>
        <dbReference type="EMBL" id="VFQ71387.1"/>
    </source>
</evidence>
<reference evidence="2 3" key="1">
    <citation type="submission" date="2018-04" db="EMBL/GenBank/DDBJ databases">
        <authorList>
            <person name="Vogel A."/>
        </authorList>
    </citation>
    <scope>NUCLEOTIDE SEQUENCE [LARGE SCALE GENOMIC DNA]</scope>
</reference>
<dbReference type="InterPro" id="IPR036691">
    <property type="entry name" value="Endo/exonu/phosph_ase_sf"/>
</dbReference>
<dbReference type="SUPFAM" id="SSF56219">
    <property type="entry name" value="DNase I-like"/>
    <property type="match status" value="1"/>
</dbReference>
<dbReference type="Gene3D" id="3.60.10.10">
    <property type="entry name" value="Endonuclease/exonuclease/phosphatase"/>
    <property type="match status" value="1"/>
</dbReference>
<protein>
    <submittedName>
        <fullName evidence="2">Uncharacterized protein</fullName>
    </submittedName>
</protein>
<sequence length="558" mass="64602">MNTPVPTVPADPGKKEKLRDEGKDDLEKDGQMAVEEEALRESAQEELQVLPKSYAEAVGDKEELDCKLHFIAAIEHNGCKIAKMTKDDIVETSSYWETAILMCILGANPPIEVVEGFAKRIWKQADILDVTMLKPGQFVFRFDLDPKFWSISGLSKIGTLIGNPIKADKTTIGKTRLNYARIQIEVGMKQHFPEEVQFEDDKGRIITQTVKYESYPISCTHCKAIGHQENLCRKKTGERKKMVWKRKDRQNRKSLWQFLKGMYAQTSGAWCLMGDFNTILGTDDRKGGLQISLEETMDFRECINFCELEEIPKEGAYYTWTNKQMAENRIISKFCDMWITNPEFPKILKDVWNSNIEGRKMYQLTQKLKMLKQPLRKLHRRKFSNIQDQCDLAREEVARIQKELRNDPFNTTLITEERKLIADFQMKLKNAHRMQCHIMKQTWIKEGDLNSRMYHAWIKKRKLQNHIGCIYNNKGDRIENTEGIAGEMIRLFHQLLGTQNQVEEIDTEVIRGGKILTTDQQLALIEEVTPEQIKEAMFDIPNTKSPGPDGYNSGFFKT</sequence>
<proteinExistence type="predicted"/>
<accession>A0A484L4X4</accession>
<evidence type="ECO:0000256" key="1">
    <source>
        <dbReference type="SAM" id="MobiDB-lite"/>
    </source>
</evidence>
<keyword evidence="3" id="KW-1185">Reference proteome</keyword>